<feature type="compositionally biased region" description="Basic residues" evidence="5">
    <location>
        <begin position="64"/>
        <end position="73"/>
    </location>
</feature>
<dbReference type="Pfam" id="PF00249">
    <property type="entry name" value="Myb_DNA-binding"/>
    <property type="match status" value="1"/>
</dbReference>
<keyword evidence="8" id="KW-1185">Reference proteome</keyword>
<comment type="caution">
    <text evidence="7">The sequence shown here is derived from an EMBL/GenBank/DDBJ whole genome shotgun (WGS) entry which is preliminary data.</text>
</comment>
<dbReference type="SUPFAM" id="SSF46689">
    <property type="entry name" value="Homeodomain-like"/>
    <property type="match status" value="1"/>
</dbReference>
<evidence type="ECO:0000256" key="5">
    <source>
        <dbReference type="SAM" id="MobiDB-lite"/>
    </source>
</evidence>
<accession>A0ABS8S9B4</accession>
<dbReference type="InterPro" id="IPR006447">
    <property type="entry name" value="Myb_dom_plants"/>
</dbReference>
<proteinExistence type="predicted"/>
<dbReference type="NCBIfam" id="TIGR01557">
    <property type="entry name" value="myb_SHAQKYF"/>
    <property type="match status" value="1"/>
</dbReference>
<feature type="domain" description="HTH myb-type" evidence="6">
    <location>
        <begin position="100"/>
        <end position="147"/>
    </location>
</feature>
<dbReference type="InterPro" id="IPR009057">
    <property type="entry name" value="Homeodomain-like_sf"/>
</dbReference>
<name>A0ABS8S9B4_DATST</name>
<protein>
    <recommendedName>
        <fullName evidence="6">HTH myb-type domain-containing protein</fullName>
    </recommendedName>
</protein>
<evidence type="ECO:0000313" key="8">
    <source>
        <dbReference type="Proteomes" id="UP000823775"/>
    </source>
</evidence>
<dbReference type="PANTHER" id="PTHR31442">
    <property type="entry name" value="HOMEODOMAIN-LIKE SUPERFAMILY PROTEIN-RELATED"/>
    <property type="match status" value="1"/>
</dbReference>
<dbReference type="InterPro" id="IPR044841">
    <property type="entry name" value="LUX/BOA-like"/>
</dbReference>
<sequence length="147" mass="16659">MQTEKVREGSEENGDHMNVDDFGKSNIAGDNEEQSEEKNTVPNTEEQSNNTREAGNNVVTNGKYKLRRNKGQKNTKEINEVESPKSAINKAIRQKDYTEWTEDLHAKFVEAVQQLGEGRCYPKDILEVMNVPGLTEMQVASHLEVHL</sequence>
<feature type="region of interest" description="Disordered" evidence="5">
    <location>
        <begin position="1"/>
        <end position="79"/>
    </location>
</feature>
<dbReference type="Gene3D" id="1.10.10.60">
    <property type="entry name" value="Homeodomain-like"/>
    <property type="match status" value="1"/>
</dbReference>
<keyword evidence="2" id="KW-0805">Transcription regulation</keyword>
<keyword evidence="3" id="KW-0804">Transcription</keyword>
<dbReference type="Proteomes" id="UP000823775">
    <property type="component" value="Unassembled WGS sequence"/>
</dbReference>
<organism evidence="7 8">
    <name type="scientific">Datura stramonium</name>
    <name type="common">Jimsonweed</name>
    <name type="synonym">Common thornapple</name>
    <dbReference type="NCBI Taxonomy" id="4076"/>
    <lineage>
        <taxon>Eukaryota</taxon>
        <taxon>Viridiplantae</taxon>
        <taxon>Streptophyta</taxon>
        <taxon>Embryophyta</taxon>
        <taxon>Tracheophyta</taxon>
        <taxon>Spermatophyta</taxon>
        <taxon>Magnoliopsida</taxon>
        <taxon>eudicotyledons</taxon>
        <taxon>Gunneridae</taxon>
        <taxon>Pentapetalae</taxon>
        <taxon>asterids</taxon>
        <taxon>lamiids</taxon>
        <taxon>Solanales</taxon>
        <taxon>Solanaceae</taxon>
        <taxon>Solanoideae</taxon>
        <taxon>Datureae</taxon>
        <taxon>Datura</taxon>
    </lineage>
</organism>
<reference evidence="7 8" key="1">
    <citation type="journal article" date="2021" name="BMC Genomics">
        <title>Datura genome reveals duplications of psychoactive alkaloid biosynthetic genes and high mutation rate following tissue culture.</title>
        <authorList>
            <person name="Rajewski A."/>
            <person name="Carter-House D."/>
            <person name="Stajich J."/>
            <person name="Litt A."/>
        </authorList>
    </citation>
    <scope>NUCLEOTIDE SEQUENCE [LARGE SCALE GENOMIC DNA]</scope>
    <source>
        <strain evidence="7">AR-01</strain>
    </source>
</reference>
<gene>
    <name evidence="7" type="ORF">HAX54_028108</name>
</gene>
<keyword evidence="4" id="KW-0539">Nucleus</keyword>
<dbReference type="PROSITE" id="PS51294">
    <property type="entry name" value="HTH_MYB"/>
    <property type="match status" value="1"/>
</dbReference>
<evidence type="ECO:0000256" key="4">
    <source>
        <dbReference type="ARBA" id="ARBA00023242"/>
    </source>
</evidence>
<feature type="compositionally biased region" description="Basic and acidic residues" evidence="5">
    <location>
        <begin position="1"/>
        <end position="23"/>
    </location>
</feature>
<evidence type="ECO:0000256" key="2">
    <source>
        <dbReference type="ARBA" id="ARBA00023015"/>
    </source>
</evidence>
<evidence type="ECO:0000256" key="1">
    <source>
        <dbReference type="ARBA" id="ARBA00004123"/>
    </source>
</evidence>
<evidence type="ECO:0000259" key="6">
    <source>
        <dbReference type="PROSITE" id="PS51294"/>
    </source>
</evidence>
<dbReference type="InterPro" id="IPR001005">
    <property type="entry name" value="SANT/Myb"/>
</dbReference>
<evidence type="ECO:0000313" key="7">
    <source>
        <dbReference type="EMBL" id="MCD7455422.1"/>
    </source>
</evidence>
<dbReference type="InterPro" id="IPR017930">
    <property type="entry name" value="Myb_dom"/>
</dbReference>
<dbReference type="PANTHER" id="PTHR31442:SF38">
    <property type="entry name" value="TRANSCRIPTION FACTOR"/>
    <property type="match status" value="1"/>
</dbReference>
<comment type="subcellular location">
    <subcellularLocation>
        <location evidence="1">Nucleus</location>
    </subcellularLocation>
</comment>
<feature type="compositionally biased region" description="Polar residues" evidence="5">
    <location>
        <begin position="40"/>
        <end position="60"/>
    </location>
</feature>
<dbReference type="EMBL" id="JACEIK010000344">
    <property type="protein sequence ID" value="MCD7455422.1"/>
    <property type="molecule type" value="Genomic_DNA"/>
</dbReference>
<evidence type="ECO:0000256" key="3">
    <source>
        <dbReference type="ARBA" id="ARBA00023163"/>
    </source>
</evidence>